<evidence type="ECO:0000313" key="2">
    <source>
        <dbReference type="Proteomes" id="UP001488805"/>
    </source>
</evidence>
<name>A0AAW1DT90_ZOAVI</name>
<dbReference type="AlphaFoldDB" id="A0AAW1DT90"/>
<keyword evidence="2" id="KW-1185">Reference proteome</keyword>
<gene>
    <name evidence="1" type="ORF">VZT92_026876</name>
</gene>
<accession>A0AAW1DT90</accession>
<evidence type="ECO:0000313" key="1">
    <source>
        <dbReference type="EMBL" id="KAK9513335.1"/>
    </source>
</evidence>
<protein>
    <submittedName>
        <fullName evidence="1">Uncharacterized protein</fullName>
    </submittedName>
</protein>
<proteinExistence type="predicted"/>
<organism evidence="1 2">
    <name type="scientific">Zoarces viviparus</name>
    <name type="common">Viviparous eelpout</name>
    <name type="synonym">Blennius viviparus</name>
    <dbReference type="NCBI Taxonomy" id="48416"/>
    <lineage>
        <taxon>Eukaryota</taxon>
        <taxon>Metazoa</taxon>
        <taxon>Chordata</taxon>
        <taxon>Craniata</taxon>
        <taxon>Vertebrata</taxon>
        <taxon>Euteleostomi</taxon>
        <taxon>Actinopterygii</taxon>
        <taxon>Neopterygii</taxon>
        <taxon>Teleostei</taxon>
        <taxon>Neoteleostei</taxon>
        <taxon>Acanthomorphata</taxon>
        <taxon>Eupercaria</taxon>
        <taxon>Perciformes</taxon>
        <taxon>Cottioidei</taxon>
        <taxon>Zoarcales</taxon>
        <taxon>Zoarcidae</taxon>
        <taxon>Zoarcinae</taxon>
        <taxon>Zoarces</taxon>
    </lineage>
</organism>
<dbReference type="Proteomes" id="UP001488805">
    <property type="component" value="Unassembled WGS sequence"/>
</dbReference>
<reference evidence="1 2" key="1">
    <citation type="journal article" date="2024" name="Genome Biol. Evol.">
        <title>Chromosome-level genome assembly of the viviparous eelpout Zoarces viviparus.</title>
        <authorList>
            <person name="Fuhrmann N."/>
            <person name="Brasseur M.V."/>
            <person name="Bakowski C.E."/>
            <person name="Podsiadlowski L."/>
            <person name="Prost S."/>
            <person name="Krehenwinkel H."/>
            <person name="Mayer C."/>
        </authorList>
    </citation>
    <scope>NUCLEOTIDE SEQUENCE [LARGE SCALE GENOMIC DNA]</scope>
    <source>
        <strain evidence="1">NO-MEL_2022_Ind0_liver</strain>
    </source>
</reference>
<sequence length="137" mass="15448">MAVTLRHPKIISQAHEYARSLTEQQRESLSSKLLGPREEVVMEVVPKVLQGFWLPLPNTSFNLPSKQLGKMAAGVMKAVEVRVSTVLRTMLGRVASVRDDMVLSIQEVRRGYAQDVLVKRLNCFSPEMLMLQLERSA</sequence>
<dbReference type="EMBL" id="JBCEZU010000597">
    <property type="protein sequence ID" value="KAK9513335.1"/>
    <property type="molecule type" value="Genomic_DNA"/>
</dbReference>
<comment type="caution">
    <text evidence="1">The sequence shown here is derived from an EMBL/GenBank/DDBJ whole genome shotgun (WGS) entry which is preliminary data.</text>
</comment>